<dbReference type="EMBL" id="JYDJ01004736">
    <property type="protein sequence ID" value="KRX27334.1"/>
    <property type="molecule type" value="Genomic_DNA"/>
</dbReference>
<proteinExistence type="predicted"/>
<organism evidence="1 2">
    <name type="scientific">Trichinella murrelli</name>
    <dbReference type="NCBI Taxonomy" id="144512"/>
    <lineage>
        <taxon>Eukaryota</taxon>
        <taxon>Metazoa</taxon>
        <taxon>Ecdysozoa</taxon>
        <taxon>Nematoda</taxon>
        <taxon>Enoplea</taxon>
        <taxon>Dorylaimia</taxon>
        <taxon>Trichinellida</taxon>
        <taxon>Trichinellidae</taxon>
        <taxon>Trichinella</taxon>
    </lineage>
</organism>
<reference evidence="1 2" key="1">
    <citation type="submission" date="2015-01" db="EMBL/GenBank/DDBJ databases">
        <title>Evolution of Trichinella species and genotypes.</title>
        <authorList>
            <person name="Korhonen P.K."/>
            <person name="Edoardo P."/>
            <person name="Giuseppe L.R."/>
            <person name="Gasser R.B."/>
        </authorList>
    </citation>
    <scope>NUCLEOTIDE SEQUENCE [LARGE SCALE GENOMIC DNA]</scope>
    <source>
        <strain evidence="1">ISS417</strain>
    </source>
</reference>
<protein>
    <submittedName>
        <fullName evidence="1">Uncharacterized protein</fullName>
    </submittedName>
</protein>
<evidence type="ECO:0000313" key="2">
    <source>
        <dbReference type="Proteomes" id="UP000055048"/>
    </source>
</evidence>
<gene>
    <name evidence="1" type="ORF">T05_15694</name>
</gene>
<keyword evidence="2" id="KW-1185">Reference proteome</keyword>
<evidence type="ECO:0000313" key="1">
    <source>
        <dbReference type="EMBL" id="KRX27334.1"/>
    </source>
</evidence>
<comment type="caution">
    <text evidence="1">The sequence shown here is derived from an EMBL/GenBank/DDBJ whole genome shotgun (WGS) entry which is preliminary data.</text>
</comment>
<name>A0A0V0SKY8_9BILA</name>
<sequence length="41" mass="4712">MTIPQQWCWCSDVTGQTANGTKARIASNFMTYNRCAKRNEE</sequence>
<dbReference type="Proteomes" id="UP000055048">
    <property type="component" value="Unassembled WGS sequence"/>
</dbReference>
<accession>A0A0V0SKY8</accession>
<dbReference type="AlphaFoldDB" id="A0A0V0SKY8"/>